<proteinExistence type="predicted"/>
<dbReference type="AlphaFoldDB" id="A0A7W3IPA2"/>
<comment type="caution">
    <text evidence="3">The sequence shown here is derived from an EMBL/GenBank/DDBJ whole genome shotgun (WGS) entry which is preliminary data.</text>
</comment>
<dbReference type="Gene3D" id="3.20.20.150">
    <property type="entry name" value="Divalent-metal-dependent TIM barrel enzymes"/>
    <property type="match status" value="1"/>
</dbReference>
<dbReference type="Pfam" id="PF01261">
    <property type="entry name" value="AP_endonuc_2"/>
    <property type="match status" value="1"/>
</dbReference>
<evidence type="ECO:0000313" key="4">
    <source>
        <dbReference type="Proteomes" id="UP000523079"/>
    </source>
</evidence>
<accession>A0A7W3IPA2</accession>
<feature type="domain" description="Xylose isomerase-like TIM barrel" evidence="2">
    <location>
        <begin position="50"/>
        <end position="283"/>
    </location>
</feature>
<dbReference type="GO" id="GO:0016853">
    <property type="term" value="F:isomerase activity"/>
    <property type="evidence" value="ECO:0007669"/>
    <property type="project" value="UniProtKB-KW"/>
</dbReference>
<evidence type="ECO:0000259" key="2">
    <source>
        <dbReference type="Pfam" id="PF01261"/>
    </source>
</evidence>
<name>A0A7W3IPA2_9ACTN</name>
<dbReference type="InterPro" id="IPR013022">
    <property type="entry name" value="Xyl_isomerase-like_TIM-brl"/>
</dbReference>
<feature type="region of interest" description="Disordered" evidence="1">
    <location>
        <begin position="1"/>
        <end position="29"/>
    </location>
</feature>
<sequence length="308" mass="33772">MPMPPAQDPGASAGDAEEPEAEHPPVIKVSPARIGLSTSSVYPETTSSAFELSRRLGYDGIELMVGIDPVAADIDAVEKLRDYHGVPVLSVHAPCLLITQRVWGTDHWEKLRRSAEAAKRLDADVVVVHPPFRWQREYARGFVEGVRRLTEETGILISVENMYPWRTPGGEFKAYLPGWDPTERDYDHLTLDLSHASTANQQSLELARSWGSRLRHLHLTDGTGSIKDEHLNPGEGDQKAGEVLEFLAGSDFAGHVVLEVNSRKAESRARREEQLAEALAFTRLHLASPVHSDYAVDSTGTASAVGTG</sequence>
<protein>
    <submittedName>
        <fullName evidence="3">Sugar phosphate isomerase/epimerase</fullName>
    </submittedName>
</protein>
<dbReference type="InterPro" id="IPR036237">
    <property type="entry name" value="Xyl_isomerase-like_sf"/>
</dbReference>
<reference evidence="3 4" key="1">
    <citation type="submission" date="2020-07" db="EMBL/GenBank/DDBJ databases">
        <title>Sequencing the genomes of 1000 actinobacteria strains.</title>
        <authorList>
            <person name="Klenk H.-P."/>
        </authorList>
    </citation>
    <scope>NUCLEOTIDE SEQUENCE [LARGE SCALE GENOMIC DNA]</scope>
    <source>
        <strain evidence="3 4">DSM 100723</strain>
    </source>
</reference>
<dbReference type="Proteomes" id="UP000523079">
    <property type="component" value="Unassembled WGS sequence"/>
</dbReference>
<dbReference type="PANTHER" id="PTHR12110:SF47">
    <property type="match status" value="1"/>
</dbReference>
<keyword evidence="4" id="KW-1185">Reference proteome</keyword>
<organism evidence="3 4">
    <name type="scientific">Microlunatus kandeliicorticis</name>
    <dbReference type="NCBI Taxonomy" id="1759536"/>
    <lineage>
        <taxon>Bacteria</taxon>
        <taxon>Bacillati</taxon>
        <taxon>Actinomycetota</taxon>
        <taxon>Actinomycetes</taxon>
        <taxon>Propionibacteriales</taxon>
        <taxon>Propionibacteriaceae</taxon>
        <taxon>Microlunatus</taxon>
    </lineage>
</organism>
<evidence type="ECO:0000256" key="1">
    <source>
        <dbReference type="SAM" id="MobiDB-lite"/>
    </source>
</evidence>
<evidence type="ECO:0000313" key="3">
    <source>
        <dbReference type="EMBL" id="MBA8792744.1"/>
    </source>
</evidence>
<dbReference type="EMBL" id="JACGWT010000001">
    <property type="protein sequence ID" value="MBA8792744.1"/>
    <property type="molecule type" value="Genomic_DNA"/>
</dbReference>
<dbReference type="PANTHER" id="PTHR12110">
    <property type="entry name" value="HYDROXYPYRUVATE ISOMERASE"/>
    <property type="match status" value="1"/>
</dbReference>
<keyword evidence="3" id="KW-0413">Isomerase</keyword>
<dbReference type="RefSeq" id="WP_328823561.1">
    <property type="nucleotide sequence ID" value="NZ_JACGWT010000001.1"/>
</dbReference>
<gene>
    <name evidence="3" type="ORF">FHX74_000338</name>
</gene>
<dbReference type="InterPro" id="IPR050312">
    <property type="entry name" value="IolE/XylAMocC-like"/>
</dbReference>
<dbReference type="SUPFAM" id="SSF51658">
    <property type="entry name" value="Xylose isomerase-like"/>
    <property type="match status" value="1"/>
</dbReference>